<name>A0AAE0JTS7_9PEZI</name>
<feature type="compositionally biased region" description="Polar residues" evidence="1">
    <location>
        <begin position="20"/>
        <end position="32"/>
    </location>
</feature>
<gene>
    <name evidence="2" type="ORF">B0T24DRAFT_671334</name>
</gene>
<comment type="caution">
    <text evidence="2">The sequence shown here is derived from an EMBL/GenBank/DDBJ whole genome shotgun (WGS) entry which is preliminary data.</text>
</comment>
<dbReference type="AlphaFoldDB" id="A0AAE0JTS7"/>
<evidence type="ECO:0000313" key="3">
    <source>
        <dbReference type="Proteomes" id="UP001287356"/>
    </source>
</evidence>
<keyword evidence="3" id="KW-1185">Reference proteome</keyword>
<organism evidence="2 3">
    <name type="scientific">Lasiosphaeria ovina</name>
    <dbReference type="NCBI Taxonomy" id="92902"/>
    <lineage>
        <taxon>Eukaryota</taxon>
        <taxon>Fungi</taxon>
        <taxon>Dikarya</taxon>
        <taxon>Ascomycota</taxon>
        <taxon>Pezizomycotina</taxon>
        <taxon>Sordariomycetes</taxon>
        <taxon>Sordariomycetidae</taxon>
        <taxon>Sordariales</taxon>
        <taxon>Lasiosphaeriaceae</taxon>
        <taxon>Lasiosphaeria</taxon>
    </lineage>
</organism>
<feature type="region of interest" description="Disordered" evidence="1">
    <location>
        <begin position="20"/>
        <end position="41"/>
    </location>
</feature>
<feature type="compositionally biased region" description="Polar residues" evidence="1">
    <location>
        <begin position="218"/>
        <end position="235"/>
    </location>
</feature>
<reference evidence="2" key="2">
    <citation type="submission" date="2023-06" db="EMBL/GenBank/DDBJ databases">
        <authorList>
            <consortium name="Lawrence Berkeley National Laboratory"/>
            <person name="Haridas S."/>
            <person name="Hensen N."/>
            <person name="Bonometti L."/>
            <person name="Westerberg I."/>
            <person name="Brannstrom I.O."/>
            <person name="Guillou S."/>
            <person name="Cros-Aarteil S."/>
            <person name="Calhoun S."/>
            <person name="Kuo A."/>
            <person name="Mondo S."/>
            <person name="Pangilinan J."/>
            <person name="Riley R."/>
            <person name="Labutti K."/>
            <person name="Andreopoulos B."/>
            <person name="Lipzen A."/>
            <person name="Chen C."/>
            <person name="Yanf M."/>
            <person name="Daum C."/>
            <person name="Ng V."/>
            <person name="Clum A."/>
            <person name="Steindorff A."/>
            <person name="Ohm R."/>
            <person name="Martin F."/>
            <person name="Silar P."/>
            <person name="Natvig D."/>
            <person name="Lalanne C."/>
            <person name="Gautier V."/>
            <person name="Ament-Velasquez S.L."/>
            <person name="Kruys A."/>
            <person name="Hutchinson M.I."/>
            <person name="Powell A.J."/>
            <person name="Barry K."/>
            <person name="Miller A.N."/>
            <person name="Grigoriev I.V."/>
            <person name="Debuchy R."/>
            <person name="Gladieux P."/>
            <person name="Thoren M.H."/>
            <person name="Johannesson H."/>
        </authorList>
    </citation>
    <scope>NUCLEOTIDE SEQUENCE</scope>
    <source>
        <strain evidence="2">CBS 958.72</strain>
    </source>
</reference>
<dbReference type="EMBL" id="JAULSN010000011">
    <property type="protein sequence ID" value="KAK3361678.1"/>
    <property type="molecule type" value="Genomic_DNA"/>
</dbReference>
<proteinExistence type="predicted"/>
<feature type="region of interest" description="Disordered" evidence="1">
    <location>
        <begin position="188"/>
        <end position="235"/>
    </location>
</feature>
<evidence type="ECO:0000313" key="2">
    <source>
        <dbReference type="EMBL" id="KAK3361678.1"/>
    </source>
</evidence>
<evidence type="ECO:0000256" key="1">
    <source>
        <dbReference type="SAM" id="MobiDB-lite"/>
    </source>
</evidence>
<protein>
    <submittedName>
        <fullName evidence="2">Uncharacterized protein</fullName>
    </submittedName>
</protein>
<accession>A0AAE0JTS7</accession>
<dbReference type="Proteomes" id="UP001287356">
    <property type="component" value="Unassembled WGS sequence"/>
</dbReference>
<reference evidence="2" key="1">
    <citation type="journal article" date="2023" name="Mol. Phylogenet. Evol.">
        <title>Genome-scale phylogeny and comparative genomics of the fungal order Sordariales.</title>
        <authorList>
            <person name="Hensen N."/>
            <person name="Bonometti L."/>
            <person name="Westerberg I."/>
            <person name="Brannstrom I.O."/>
            <person name="Guillou S."/>
            <person name="Cros-Aarteil S."/>
            <person name="Calhoun S."/>
            <person name="Haridas S."/>
            <person name="Kuo A."/>
            <person name="Mondo S."/>
            <person name="Pangilinan J."/>
            <person name="Riley R."/>
            <person name="LaButti K."/>
            <person name="Andreopoulos B."/>
            <person name="Lipzen A."/>
            <person name="Chen C."/>
            <person name="Yan M."/>
            <person name="Daum C."/>
            <person name="Ng V."/>
            <person name="Clum A."/>
            <person name="Steindorff A."/>
            <person name="Ohm R.A."/>
            <person name="Martin F."/>
            <person name="Silar P."/>
            <person name="Natvig D.O."/>
            <person name="Lalanne C."/>
            <person name="Gautier V."/>
            <person name="Ament-Velasquez S.L."/>
            <person name="Kruys A."/>
            <person name="Hutchinson M.I."/>
            <person name="Powell A.J."/>
            <person name="Barry K."/>
            <person name="Miller A.N."/>
            <person name="Grigoriev I.V."/>
            <person name="Debuchy R."/>
            <person name="Gladieux P."/>
            <person name="Hiltunen Thoren M."/>
            <person name="Johannesson H."/>
        </authorList>
    </citation>
    <scope>NUCLEOTIDE SEQUENCE</scope>
    <source>
        <strain evidence="2">CBS 958.72</strain>
    </source>
</reference>
<sequence length="235" mass="25630">MAAWPSRFNNEWTVRPQNFTRGILKSPSTTQAEGDDGHDDLPVKVRRAERKEDVEAHVEALKSGETAVDDETEFAHDNLRKSICVEPKPSLPSFDSMFTLHVEAGNAGWMSVMHGYVSIAVAHIMPDGLRDTDDNGDDSRVDNRDPQPLDKLAMAIVITLAAEARASKVGKKLCKRAAGYEIAARHDKIRPPDGTSLKPLSADRFRGNKRTGTRGGAIQTSRESRGPTQAATASA</sequence>